<feature type="compositionally biased region" description="Basic residues" evidence="1">
    <location>
        <begin position="490"/>
        <end position="500"/>
    </location>
</feature>
<organism evidence="2 3">
    <name type="scientific">Ascobolus immersus RN42</name>
    <dbReference type="NCBI Taxonomy" id="1160509"/>
    <lineage>
        <taxon>Eukaryota</taxon>
        <taxon>Fungi</taxon>
        <taxon>Dikarya</taxon>
        <taxon>Ascomycota</taxon>
        <taxon>Pezizomycotina</taxon>
        <taxon>Pezizomycetes</taxon>
        <taxon>Pezizales</taxon>
        <taxon>Ascobolaceae</taxon>
        <taxon>Ascobolus</taxon>
    </lineage>
</organism>
<sequence>MTKSRRLFDALFDLCLSRSQRERHNQYVFDQAVKRSSPDSTPFVTCQNTPVQSRAPSRAHSRAPSRAASRMDDSLRDRDGFGDSTFTSPISPITSPPQSRYGYSTFSPKQHQDLSSTPNYQKPSQLASGYFGNITISEEEEGKQQIEQQPLLYPIYPIKMQGIGRYRRSANVSETFIDTMLKDRFPTLERTERPEADPTSPVSATEERGHNRRDSEISYISTASSGCVTVDTDVTEPSVLMSPMSPGGRTERRDSRGERLSGNFNTTTPSVPHMISPHDEGLEIVEDIVPNEIVQNEDGTWVLYKDVRPPVPVVRQAAPRQNGGRFGRLPPPPAEMEFETDDDSDDEPYVPPQFLSAKKPIVKSPAAASSAAVSIPTPKAETPAPAAAESFESVSSSSSPPPKPTTAAPPVPKRPQMRRGRRAATTSRLPPARRTTVQNVLPPAASGSAQAMPAVVRRNTANAVPSDRVVGAAAEQVKPQVKRSVTGKGLARRGGGRARGKVTAQQMDTLVEGRS</sequence>
<evidence type="ECO:0000313" key="3">
    <source>
        <dbReference type="Proteomes" id="UP000275078"/>
    </source>
</evidence>
<proteinExistence type="predicted"/>
<name>A0A3N4HXS4_ASCIM</name>
<evidence type="ECO:0000313" key="2">
    <source>
        <dbReference type="EMBL" id="RPA77886.1"/>
    </source>
</evidence>
<dbReference type="EMBL" id="ML119719">
    <property type="protein sequence ID" value="RPA77886.1"/>
    <property type="molecule type" value="Genomic_DNA"/>
</dbReference>
<feature type="region of interest" description="Disordered" evidence="1">
    <location>
        <begin position="319"/>
        <end position="453"/>
    </location>
</feature>
<feature type="region of interest" description="Disordered" evidence="1">
    <location>
        <begin position="474"/>
        <end position="515"/>
    </location>
</feature>
<accession>A0A3N4HXS4</accession>
<gene>
    <name evidence="2" type="ORF">BJ508DRAFT_309733</name>
</gene>
<feature type="region of interest" description="Disordered" evidence="1">
    <location>
        <begin position="186"/>
        <end position="274"/>
    </location>
</feature>
<feature type="compositionally biased region" description="Basic and acidic residues" evidence="1">
    <location>
        <begin position="69"/>
        <end position="81"/>
    </location>
</feature>
<feature type="compositionally biased region" description="Polar residues" evidence="1">
    <location>
        <begin position="38"/>
        <end position="52"/>
    </location>
</feature>
<reference evidence="2 3" key="1">
    <citation type="journal article" date="2018" name="Nat. Ecol. Evol.">
        <title>Pezizomycetes genomes reveal the molecular basis of ectomycorrhizal truffle lifestyle.</title>
        <authorList>
            <person name="Murat C."/>
            <person name="Payen T."/>
            <person name="Noel B."/>
            <person name="Kuo A."/>
            <person name="Morin E."/>
            <person name="Chen J."/>
            <person name="Kohler A."/>
            <person name="Krizsan K."/>
            <person name="Balestrini R."/>
            <person name="Da Silva C."/>
            <person name="Montanini B."/>
            <person name="Hainaut M."/>
            <person name="Levati E."/>
            <person name="Barry K.W."/>
            <person name="Belfiori B."/>
            <person name="Cichocki N."/>
            <person name="Clum A."/>
            <person name="Dockter R.B."/>
            <person name="Fauchery L."/>
            <person name="Guy J."/>
            <person name="Iotti M."/>
            <person name="Le Tacon F."/>
            <person name="Lindquist E.A."/>
            <person name="Lipzen A."/>
            <person name="Malagnac F."/>
            <person name="Mello A."/>
            <person name="Molinier V."/>
            <person name="Miyauchi S."/>
            <person name="Poulain J."/>
            <person name="Riccioni C."/>
            <person name="Rubini A."/>
            <person name="Sitrit Y."/>
            <person name="Splivallo R."/>
            <person name="Traeger S."/>
            <person name="Wang M."/>
            <person name="Zifcakova L."/>
            <person name="Wipf D."/>
            <person name="Zambonelli A."/>
            <person name="Paolocci F."/>
            <person name="Nowrousian M."/>
            <person name="Ottonello S."/>
            <person name="Baldrian P."/>
            <person name="Spatafora J.W."/>
            <person name="Henrissat B."/>
            <person name="Nagy L.G."/>
            <person name="Aury J.M."/>
            <person name="Wincker P."/>
            <person name="Grigoriev I.V."/>
            <person name="Bonfante P."/>
            <person name="Martin F.M."/>
        </authorList>
    </citation>
    <scope>NUCLEOTIDE SEQUENCE [LARGE SCALE GENOMIC DNA]</scope>
    <source>
        <strain evidence="2 3">RN42</strain>
    </source>
</reference>
<evidence type="ECO:0000256" key="1">
    <source>
        <dbReference type="SAM" id="MobiDB-lite"/>
    </source>
</evidence>
<protein>
    <submittedName>
        <fullName evidence="2">Uncharacterized protein</fullName>
    </submittedName>
</protein>
<feature type="compositionally biased region" description="Polar residues" evidence="1">
    <location>
        <begin position="101"/>
        <end position="122"/>
    </location>
</feature>
<feature type="compositionally biased region" description="Basic and acidic residues" evidence="1">
    <location>
        <begin position="205"/>
        <end position="216"/>
    </location>
</feature>
<dbReference type="Proteomes" id="UP000275078">
    <property type="component" value="Unassembled WGS sequence"/>
</dbReference>
<feature type="compositionally biased region" description="Polar residues" evidence="1">
    <location>
        <begin position="218"/>
        <end position="227"/>
    </location>
</feature>
<feature type="compositionally biased region" description="Pro residues" evidence="1">
    <location>
        <begin position="399"/>
        <end position="413"/>
    </location>
</feature>
<feature type="compositionally biased region" description="Basic and acidic residues" evidence="1">
    <location>
        <begin position="186"/>
        <end position="196"/>
    </location>
</feature>
<feature type="compositionally biased region" description="Basic and acidic residues" evidence="1">
    <location>
        <begin position="249"/>
        <end position="259"/>
    </location>
</feature>
<feature type="compositionally biased region" description="Acidic residues" evidence="1">
    <location>
        <begin position="336"/>
        <end position="348"/>
    </location>
</feature>
<keyword evidence="3" id="KW-1185">Reference proteome</keyword>
<dbReference type="AlphaFoldDB" id="A0A3N4HXS4"/>
<feature type="region of interest" description="Disordered" evidence="1">
    <location>
        <begin position="33"/>
        <end position="122"/>
    </location>
</feature>
<feature type="compositionally biased region" description="Low complexity" evidence="1">
    <location>
        <begin position="84"/>
        <end position="97"/>
    </location>
</feature>
<feature type="compositionally biased region" description="Low complexity" evidence="1">
    <location>
        <begin position="356"/>
        <end position="398"/>
    </location>
</feature>
<dbReference type="OrthoDB" id="5393279at2759"/>